<dbReference type="Pfam" id="PF13438">
    <property type="entry name" value="DUF4113"/>
    <property type="match status" value="1"/>
</dbReference>
<evidence type="ECO:0000313" key="3">
    <source>
        <dbReference type="Proteomes" id="UP000306973"/>
    </source>
</evidence>
<organism evidence="2 3">
    <name type="scientific">Halomonas urmiana</name>
    <dbReference type="NCBI Taxonomy" id="490901"/>
    <lineage>
        <taxon>Bacteria</taxon>
        <taxon>Pseudomonadati</taxon>
        <taxon>Pseudomonadota</taxon>
        <taxon>Gammaproteobacteria</taxon>
        <taxon>Oceanospirillales</taxon>
        <taxon>Halomonadaceae</taxon>
        <taxon>Halomonas</taxon>
    </lineage>
</organism>
<evidence type="ECO:0000313" key="2">
    <source>
        <dbReference type="EMBL" id="TLF52640.1"/>
    </source>
</evidence>
<keyword evidence="3" id="KW-1185">Reference proteome</keyword>
<dbReference type="Proteomes" id="UP000306973">
    <property type="component" value="Unassembled WGS sequence"/>
</dbReference>
<evidence type="ECO:0000259" key="1">
    <source>
        <dbReference type="Pfam" id="PF13438"/>
    </source>
</evidence>
<feature type="domain" description="DUF4113" evidence="1">
    <location>
        <begin position="43"/>
        <end position="92"/>
    </location>
</feature>
<dbReference type="OrthoDB" id="6173453at2"/>
<dbReference type="InterPro" id="IPR025188">
    <property type="entry name" value="DUF4113"/>
</dbReference>
<sequence>MPLYWEHDQPMNATLTWANDAIRQQLSLLDTPDQQAQSARDHQLVAALDELNGKMGKGPVGLGVPRISAAWQLRCAHRTPRWTTHWPELPTART</sequence>
<reference evidence="2 3" key="1">
    <citation type="journal article" date="2007" name="Int. J. Syst. Evol. Microbiol.">
        <title>Halomonas saccharevitans sp. nov., Halomonas arcis sp. nov. and Halomonas subterranea sp. nov., halophilic bacteria isolated from hypersaline environments of China.</title>
        <authorList>
            <person name="Xu X.W."/>
            <person name="Wu Y.H."/>
            <person name="Zhou Z."/>
            <person name="Wang C.S."/>
            <person name="Zhou Y.G."/>
            <person name="Zhang H.B."/>
            <person name="Wang Y."/>
            <person name="Wu M."/>
        </authorList>
    </citation>
    <scope>NUCLEOTIDE SEQUENCE [LARGE SCALE GENOMIC DNA]</scope>
    <source>
        <strain evidence="2 3">TBZ3</strain>
    </source>
</reference>
<accession>A0A5R8ML03</accession>
<protein>
    <submittedName>
        <fullName evidence="2">DUF4113 domain-containing protein</fullName>
    </submittedName>
</protein>
<name>A0A5R8ML03_9GAMM</name>
<proteinExistence type="predicted"/>
<dbReference type="AlphaFoldDB" id="A0A5R8ML03"/>
<gene>
    <name evidence="2" type="ORF">FEI13_04965</name>
</gene>
<comment type="caution">
    <text evidence="2">The sequence shown here is derived from an EMBL/GenBank/DDBJ whole genome shotgun (WGS) entry which is preliminary data.</text>
</comment>
<dbReference type="EMBL" id="VBUI01000005">
    <property type="protein sequence ID" value="TLF52640.1"/>
    <property type="molecule type" value="Genomic_DNA"/>
</dbReference>